<protein>
    <recommendedName>
        <fullName evidence="1">Sulfotransferase domain-containing protein</fullName>
    </recommendedName>
</protein>
<keyword evidence="3" id="KW-1185">Reference proteome</keyword>
<organism evidence="2 3">
    <name type="scientific">Dyella nitratireducens</name>
    <dbReference type="NCBI Taxonomy" id="1849580"/>
    <lineage>
        <taxon>Bacteria</taxon>
        <taxon>Pseudomonadati</taxon>
        <taxon>Pseudomonadota</taxon>
        <taxon>Gammaproteobacteria</taxon>
        <taxon>Lysobacterales</taxon>
        <taxon>Rhodanobacteraceae</taxon>
        <taxon>Dyella</taxon>
    </lineage>
</organism>
<dbReference type="Gene3D" id="3.40.50.300">
    <property type="entry name" value="P-loop containing nucleotide triphosphate hydrolases"/>
    <property type="match status" value="1"/>
</dbReference>
<gene>
    <name evidence="2" type="ORF">GCM10010981_21600</name>
</gene>
<name>A0ABQ1FVU7_9GAMM</name>
<evidence type="ECO:0000313" key="2">
    <source>
        <dbReference type="EMBL" id="GGA32201.1"/>
    </source>
</evidence>
<sequence length="328" mass="37481">MLSDLLSLHPDILSLSELFNALHPLGFQKDPVDGPTFWSVLSEPRPRHTAWLRLMERGLVIDEFRYPVASALRFRDTGIPPLLAMTLPPLTDHPDALHDELGMFVQSLPQDRVHRQYLRVFQWLCTRLGRRFWCERSGASLGLVHPLSHFFPDAKFIHVFRDGREFAVSASRFPLMRMGMISAMFKRKFGSAPYLAPAYEVPEDLPPEWRGLVPESFDVEVFQNFALPIEPIGSAWSEMIAVGLSLLEKLPAERVLHVRYESMLEAPHAELQRIVRFMDPGLDNPAWLIQAAGRVRKNPPKWVSLPDEERARLESACAPGMALLRRFS</sequence>
<accession>A0ABQ1FVU7</accession>
<evidence type="ECO:0000259" key="1">
    <source>
        <dbReference type="Pfam" id="PF00685"/>
    </source>
</evidence>
<dbReference type="Pfam" id="PF00685">
    <property type="entry name" value="Sulfotransfer_1"/>
    <property type="match status" value="1"/>
</dbReference>
<dbReference type="Proteomes" id="UP000620046">
    <property type="component" value="Unassembled WGS sequence"/>
</dbReference>
<comment type="caution">
    <text evidence="2">The sequence shown here is derived from an EMBL/GenBank/DDBJ whole genome shotgun (WGS) entry which is preliminary data.</text>
</comment>
<dbReference type="InterPro" id="IPR027417">
    <property type="entry name" value="P-loop_NTPase"/>
</dbReference>
<reference evidence="3" key="1">
    <citation type="journal article" date="2019" name="Int. J. Syst. Evol. Microbiol.">
        <title>The Global Catalogue of Microorganisms (GCM) 10K type strain sequencing project: providing services to taxonomists for standard genome sequencing and annotation.</title>
        <authorList>
            <consortium name="The Broad Institute Genomics Platform"/>
            <consortium name="The Broad Institute Genome Sequencing Center for Infectious Disease"/>
            <person name="Wu L."/>
            <person name="Ma J."/>
        </authorList>
    </citation>
    <scope>NUCLEOTIDE SEQUENCE [LARGE SCALE GENOMIC DNA]</scope>
    <source>
        <strain evidence="3">CGMCC 1.15439</strain>
    </source>
</reference>
<dbReference type="SUPFAM" id="SSF52540">
    <property type="entry name" value="P-loop containing nucleoside triphosphate hydrolases"/>
    <property type="match status" value="1"/>
</dbReference>
<dbReference type="InterPro" id="IPR000863">
    <property type="entry name" value="Sulfotransferase_dom"/>
</dbReference>
<dbReference type="EMBL" id="BMJA01000001">
    <property type="protein sequence ID" value="GGA32201.1"/>
    <property type="molecule type" value="Genomic_DNA"/>
</dbReference>
<proteinExistence type="predicted"/>
<evidence type="ECO:0000313" key="3">
    <source>
        <dbReference type="Proteomes" id="UP000620046"/>
    </source>
</evidence>
<feature type="domain" description="Sulfotransferase" evidence="1">
    <location>
        <begin position="147"/>
        <end position="279"/>
    </location>
</feature>